<dbReference type="Gene3D" id="3.40.50.2000">
    <property type="entry name" value="Glycogen Phosphorylase B"/>
    <property type="match status" value="1"/>
</dbReference>
<dbReference type="SUPFAM" id="SSF53756">
    <property type="entry name" value="UDP-Glycosyltransferase/glycogen phosphorylase"/>
    <property type="match status" value="1"/>
</dbReference>
<protein>
    <submittedName>
        <fullName evidence="1">Uncharacterized protein</fullName>
    </submittedName>
</protein>
<sequence length="81" mass="9522">MHQAPTSQSTTYFCYLAGTSTKDLFFRAWLKCVILQVQPEDYYTNNATTRQIIDQINNGYFNPDQPALFRDIYNSIVHHER</sequence>
<evidence type="ECO:0000313" key="2">
    <source>
        <dbReference type="Proteomes" id="UP000828390"/>
    </source>
</evidence>
<reference evidence="1" key="2">
    <citation type="submission" date="2020-11" db="EMBL/GenBank/DDBJ databases">
        <authorList>
            <person name="McCartney M.A."/>
            <person name="Auch B."/>
            <person name="Kono T."/>
            <person name="Mallez S."/>
            <person name="Becker A."/>
            <person name="Gohl D.M."/>
            <person name="Silverstein K.A.T."/>
            <person name="Koren S."/>
            <person name="Bechman K.B."/>
            <person name="Herman A."/>
            <person name="Abrahante J.E."/>
            <person name="Garbe J."/>
        </authorList>
    </citation>
    <scope>NUCLEOTIDE SEQUENCE</scope>
    <source>
        <strain evidence="1">Duluth1</strain>
        <tissue evidence="1">Whole animal</tissue>
    </source>
</reference>
<proteinExistence type="predicted"/>
<gene>
    <name evidence="1" type="ORF">DPMN_175095</name>
</gene>
<comment type="caution">
    <text evidence="1">The sequence shown here is derived from an EMBL/GenBank/DDBJ whole genome shotgun (WGS) entry which is preliminary data.</text>
</comment>
<dbReference type="AlphaFoldDB" id="A0A9D4E4K8"/>
<evidence type="ECO:0000313" key="1">
    <source>
        <dbReference type="EMBL" id="KAH3773727.1"/>
    </source>
</evidence>
<accession>A0A9D4E4K8</accession>
<organism evidence="1 2">
    <name type="scientific">Dreissena polymorpha</name>
    <name type="common">Zebra mussel</name>
    <name type="synonym">Mytilus polymorpha</name>
    <dbReference type="NCBI Taxonomy" id="45954"/>
    <lineage>
        <taxon>Eukaryota</taxon>
        <taxon>Metazoa</taxon>
        <taxon>Spiralia</taxon>
        <taxon>Lophotrochozoa</taxon>
        <taxon>Mollusca</taxon>
        <taxon>Bivalvia</taxon>
        <taxon>Autobranchia</taxon>
        <taxon>Heteroconchia</taxon>
        <taxon>Euheterodonta</taxon>
        <taxon>Imparidentia</taxon>
        <taxon>Neoheterodontei</taxon>
        <taxon>Myida</taxon>
        <taxon>Dreissenoidea</taxon>
        <taxon>Dreissenidae</taxon>
        <taxon>Dreissena</taxon>
    </lineage>
</organism>
<dbReference type="Proteomes" id="UP000828390">
    <property type="component" value="Unassembled WGS sequence"/>
</dbReference>
<keyword evidence="2" id="KW-1185">Reference proteome</keyword>
<reference evidence="1" key="1">
    <citation type="journal article" date="2019" name="bioRxiv">
        <title>The Genome of the Zebra Mussel, Dreissena polymorpha: A Resource for Invasive Species Research.</title>
        <authorList>
            <person name="McCartney M.A."/>
            <person name="Auch B."/>
            <person name="Kono T."/>
            <person name="Mallez S."/>
            <person name="Zhang Y."/>
            <person name="Obille A."/>
            <person name="Becker A."/>
            <person name="Abrahante J.E."/>
            <person name="Garbe J."/>
            <person name="Badalamenti J.P."/>
            <person name="Herman A."/>
            <person name="Mangelson H."/>
            <person name="Liachko I."/>
            <person name="Sullivan S."/>
            <person name="Sone E.D."/>
            <person name="Koren S."/>
            <person name="Silverstein K.A.T."/>
            <person name="Beckman K.B."/>
            <person name="Gohl D.M."/>
        </authorList>
    </citation>
    <scope>NUCLEOTIDE SEQUENCE</scope>
    <source>
        <strain evidence="1">Duluth1</strain>
        <tissue evidence="1">Whole animal</tissue>
    </source>
</reference>
<dbReference type="EMBL" id="JAIWYP010000009">
    <property type="protein sequence ID" value="KAH3773727.1"/>
    <property type="molecule type" value="Genomic_DNA"/>
</dbReference>
<name>A0A9D4E4K8_DREPO</name>